<evidence type="ECO:0000256" key="2">
    <source>
        <dbReference type="SAM" id="MobiDB-lite"/>
    </source>
</evidence>
<evidence type="ECO:0000313" key="4">
    <source>
        <dbReference type="Proteomes" id="UP000005801"/>
    </source>
</evidence>
<comment type="caution">
    <text evidence="3">The sequence shown here is derived from an EMBL/GenBank/DDBJ whole genome shotgun (WGS) entry which is preliminary data.</text>
</comment>
<evidence type="ECO:0000256" key="1">
    <source>
        <dbReference type="SAM" id="Coils"/>
    </source>
</evidence>
<gene>
    <name evidence="3" type="ORF">PPSIR1_12748</name>
</gene>
<proteinExistence type="predicted"/>
<keyword evidence="1" id="KW-0175">Coiled coil</keyword>
<dbReference type="EMBL" id="ABCS01000008">
    <property type="protein sequence ID" value="EDM80751.1"/>
    <property type="molecule type" value="Genomic_DNA"/>
</dbReference>
<name>A6G054_9BACT</name>
<evidence type="ECO:0000313" key="3">
    <source>
        <dbReference type="EMBL" id="EDM80751.1"/>
    </source>
</evidence>
<feature type="coiled-coil region" evidence="1">
    <location>
        <begin position="54"/>
        <end position="81"/>
    </location>
</feature>
<keyword evidence="4" id="KW-1185">Reference proteome</keyword>
<dbReference type="AlphaFoldDB" id="A6G054"/>
<dbReference type="Proteomes" id="UP000005801">
    <property type="component" value="Unassembled WGS sequence"/>
</dbReference>
<organism evidence="3 4">
    <name type="scientific">Plesiocystis pacifica SIR-1</name>
    <dbReference type="NCBI Taxonomy" id="391625"/>
    <lineage>
        <taxon>Bacteria</taxon>
        <taxon>Pseudomonadati</taxon>
        <taxon>Myxococcota</taxon>
        <taxon>Polyangia</taxon>
        <taxon>Nannocystales</taxon>
        <taxon>Nannocystaceae</taxon>
        <taxon>Plesiocystis</taxon>
    </lineage>
</organism>
<accession>A6G054</accession>
<sequence length="151" mass="16620">MDVNAEALLRQLAHAQGSESTEATEAGEDPRVPLLRALLEQQAQPDEAERADRRERLRQSIARLRAEHRALSETNALLAEALGACDRCWGSDPECEGCEGHGQAGHFEPDRALFNELVGPALRRLARARTRRGAPPPTTTSCHQDDSNHLQ</sequence>
<dbReference type="STRING" id="391625.PPSIR1_12748"/>
<protein>
    <submittedName>
        <fullName evidence="3">Uncharacterized protein</fullName>
    </submittedName>
</protein>
<feature type="region of interest" description="Disordered" evidence="2">
    <location>
        <begin position="127"/>
        <end position="151"/>
    </location>
</feature>
<reference evidence="3 4" key="1">
    <citation type="submission" date="2007-06" db="EMBL/GenBank/DDBJ databases">
        <authorList>
            <person name="Shimkets L."/>
            <person name="Ferriera S."/>
            <person name="Johnson J."/>
            <person name="Kravitz S."/>
            <person name="Beeson K."/>
            <person name="Sutton G."/>
            <person name="Rogers Y.-H."/>
            <person name="Friedman R."/>
            <person name="Frazier M."/>
            <person name="Venter J.C."/>
        </authorList>
    </citation>
    <scope>NUCLEOTIDE SEQUENCE [LARGE SCALE GENOMIC DNA]</scope>
    <source>
        <strain evidence="3 4">SIR-1</strain>
    </source>
</reference>
<dbReference type="eggNOG" id="ENOG5033KJ4">
    <property type="taxonomic scope" value="Bacteria"/>
</dbReference>